<dbReference type="EMBL" id="AMZH03000280">
    <property type="protein sequence ID" value="RRT84556.1"/>
    <property type="molecule type" value="Genomic_DNA"/>
</dbReference>
<dbReference type="Pfam" id="PF02536">
    <property type="entry name" value="mTERF"/>
    <property type="match status" value="1"/>
</dbReference>
<dbReference type="Proteomes" id="UP000287651">
    <property type="component" value="Unassembled WGS sequence"/>
</dbReference>
<sequence length="308" mass="34665">MLLHFHVSPPHLPRRPKLLACSPDPVIRTTWFAPLHPLPPTLLASPASTTDAGLRFREKLLYLEHDLGLDSSRALSLNPSLRSAPLSTVHSSAAALLSFGLLPADAARVFAMYPSLLTCDPNADLLPVFHFLLGPAAIPFPDLRKAVARCPRLLVSSVPAQLLPALRFLRRLGFVGRRRITCRTTLLLVSSVEATLLPKLDYLRGLGFSHWETRSMVLRSPGMLTFSIENNFKPKVEFFLHDMGRDLSELKEFPQYFSFSLEEKIKPRHRLLAESRLRMPLSEMLKVSDGEFMSRLVEMRLSLVNDKL</sequence>
<accession>A0A427B805</accession>
<dbReference type="SMART" id="SM00733">
    <property type="entry name" value="Mterf"/>
    <property type="match status" value="5"/>
</dbReference>
<keyword evidence="2" id="KW-0804">Transcription</keyword>
<dbReference type="InterPro" id="IPR038538">
    <property type="entry name" value="MTERF_sf"/>
</dbReference>
<dbReference type="PANTHER" id="PTHR13068">
    <property type="entry name" value="CGI-12 PROTEIN-RELATED"/>
    <property type="match status" value="1"/>
</dbReference>
<evidence type="ECO:0000313" key="4">
    <source>
        <dbReference type="EMBL" id="RRT84556.1"/>
    </source>
</evidence>
<gene>
    <name evidence="4" type="ORF">B296_00011532</name>
</gene>
<comment type="caution">
    <text evidence="4">The sequence shown here is derived from an EMBL/GenBank/DDBJ whole genome shotgun (WGS) entry which is preliminary data.</text>
</comment>
<dbReference type="InterPro" id="IPR003690">
    <property type="entry name" value="MTERF"/>
</dbReference>
<proteinExistence type="inferred from homology"/>
<dbReference type="GO" id="GO:0006353">
    <property type="term" value="P:DNA-templated transcription termination"/>
    <property type="evidence" value="ECO:0007669"/>
    <property type="project" value="UniProtKB-KW"/>
</dbReference>
<keyword evidence="2" id="KW-0805">Transcription regulation</keyword>
<evidence type="ECO:0000256" key="3">
    <source>
        <dbReference type="ARBA" id="ARBA00022946"/>
    </source>
</evidence>
<protein>
    <recommendedName>
        <fullName evidence="6">Transcription termination factor MTEF1, chloroplastic</fullName>
    </recommendedName>
</protein>
<evidence type="ECO:0008006" key="6">
    <source>
        <dbReference type="Google" id="ProtNLM"/>
    </source>
</evidence>
<evidence type="ECO:0000256" key="1">
    <source>
        <dbReference type="ARBA" id="ARBA00007692"/>
    </source>
</evidence>
<comment type="similarity">
    <text evidence="1">Belongs to the mTERF family.</text>
</comment>
<dbReference type="Gene3D" id="1.25.70.10">
    <property type="entry name" value="Transcription termination factor 3, mitochondrial"/>
    <property type="match status" value="1"/>
</dbReference>
<dbReference type="AlphaFoldDB" id="A0A427B805"/>
<keyword evidence="3" id="KW-0809">Transit peptide</keyword>
<dbReference type="GO" id="GO:0003676">
    <property type="term" value="F:nucleic acid binding"/>
    <property type="evidence" value="ECO:0007669"/>
    <property type="project" value="InterPro"/>
</dbReference>
<evidence type="ECO:0000256" key="2">
    <source>
        <dbReference type="ARBA" id="ARBA00022472"/>
    </source>
</evidence>
<reference evidence="4 5" key="1">
    <citation type="journal article" date="2014" name="Agronomy (Basel)">
        <title>A Draft Genome Sequence for Ensete ventricosum, the Drought-Tolerant Tree Against Hunger.</title>
        <authorList>
            <person name="Harrison J."/>
            <person name="Moore K.A."/>
            <person name="Paszkiewicz K."/>
            <person name="Jones T."/>
            <person name="Grant M."/>
            <person name="Ambacheew D."/>
            <person name="Muzemil S."/>
            <person name="Studholme D.J."/>
        </authorList>
    </citation>
    <scope>NUCLEOTIDE SEQUENCE [LARGE SCALE GENOMIC DNA]</scope>
</reference>
<organism evidence="4 5">
    <name type="scientific">Ensete ventricosum</name>
    <name type="common">Abyssinian banana</name>
    <name type="synonym">Musa ensete</name>
    <dbReference type="NCBI Taxonomy" id="4639"/>
    <lineage>
        <taxon>Eukaryota</taxon>
        <taxon>Viridiplantae</taxon>
        <taxon>Streptophyta</taxon>
        <taxon>Embryophyta</taxon>
        <taxon>Tracheophyta</taxon>
        <taxon>Spermatophyta</taxon>
        <taxon>Magnoliopsida</taxon>
        <taxon>Liliopsida</taxon>
        <taxon>Zingiberales</taxon>
        <taxon>Musaceae</taxon>
        <taxon>Ensete</taxon>
    </lineage>
</organism>
<keyword evidence="2" id="KW-0806">Transcription termination</keyword>
<dbReference type="PANTHER" id="PTHR13068:SF36">
    <property type="entry name" value="TRANSCRIPTION TERMINATION FACTOR MTEF1, CHLOROPLASTIC"/>
    <property type="match status" value="1"/>
</dbReference>
<evidence type="ECO:0000313" key="5">
    <source>
        <dbReference type="Proteomes" id="UP000287651"/>
    </source>
</evidence>
<name>A0A427B805_ENSVE</name>